<dbReference type="InterPro" id="IPR024774">
    <property type="entry name" value="PH_dom-Mcp5-type"/>
</dbReference>
<dbReference type="SUPFAM" id="SSF50370">
    <property type="entry name" value="Ricin B-like lectins"/>
    <property type="match status" value="3"/>
</dbReference>
<feature type="compositionally biased region" description="Polar residues" evidence="1">
    <location>
        <begin position="592"/>
        <end position="603"/>
    </location>
</feature>
<feature type="region of interest" description="Disordered" evidence="1">
    <location>
        <begin position="536"/>
        <end position="646"/>
    </location>
</feature>
<dbReference type="Pfam" id="PF12814">
    <property type="entry name" value="Mcp5_PH"/>
    <property type="match status" value="1"/>
</dbReference>
<name>A0A8H5F9B9_9AGAR</name>
<dbReference type="PROSITE" id="PS51257">
    <property type="entry name" value="PROKAR_LIPOPROTEIN"/>
    <property type="match status" value="1"/>
</dbReference>
<dbReference type="GO" id="GO:0005543">
    <property type="term" value="F:phospholipid binding"/>
    <property type="evidence" value="ECO:0007669"/>
    <property type="project" value="InterPro"/>
</dbReference>
<dbReference type="GO" id="GO:0015631">
    <property type="term" value="F:tubulin binding"/>
    <property type="evidence" value="ECO:0007669"/>
    <property type="project" value="TreeGrafter"/>
</dbReference>
<accession>A0A8H5F9B9</accession>
<dbReference type="GO" id="GO:0032065">
    <property type="term" value="P:maintenance of protein location in cell cortex"/>
    <property type="evidence" value="ECO:0007669"/>
    <property type="project" value="InterPro"/>
</dbReference>
<dbReference type="InterPro" id="IPR001849">
    <property type="entry name" value="PH_domain"/>
</dbReference>
<evidence type="ECO:0000256" key="1">
    <source>
        <dbReference type="SAM" id="MobiDB-lite"/>
    </source>
</evidence>
<dbReference type="AlphaFoldDB" id="A0A8H5F9B9"/>
<feature type="compositionally biased region" description="Pro residues" evidence="1">
    <location>
        <begin position="798"/>
        <end position="807"/>
    </location>
</feature>
<dbReference type="PANTHER" id="PTHR28190:SF1">
    <property type="entry name" value="NUCLEAR MIGRATION PROTEIN NUM1"/>
    <property type="match status" value="1"/>
</dbReference>
<evidence type="ECO:0000259" key="2">
    <source>
        <dbReference type="PROSITE" id="PS50003"/>
    </source>
</evidence>
<dbReference type="SUPFAM" id="SSF50729">
    <property type="entry name" value="PH domain-like"/>
    <property type="match status" value="1"/>
</dbReference>
<feature type="region of interest" description="Disordered" evidence="1">
    <location>
        <begin position="795"/>
        <end position="947"/>
    </location>
</feature>
<dbReference type="GO" id="GO:0000226">
    <property type="term" value="P:microtubule cytoskeleton organization"/>
    <property type="evidence" value="ECO:0007669"/>
    <property type="project" value="TreeGrafter"/>
</dbReference>
<dbReference type="GO" id="GO:0005739">
    <property type="term" value="C:mitochondrion"/>
    <property type="evidence" value="ECO:0007669"/>
    <property type="project" value="TreeGrafter"/>
</dbReference>
<feature type="compositionally biased region" description="Low complexity" evidence="1">
    <location>
        <begin position="611"/>
        <end position="620"/>
    </location>
</feature>
<sequence length="947" mass="106237">MRQPLQITVTTLIIGCDKPALLPLFTPQRRTKPTSQKASTTLNMATEAGPRERQLESGTSYTLTNVMTGAPITIEPNTYAVVGTSRYTGSPFQVWEATSASGFWTFKNVETGLYLGHNQDTVVKDCEEIRATTHPFTWQVKQDASGKAKICLPYTNFVVDKTAGHERKVISHSSHDGDNQRWILNPDLNIFQLPIEPRSLYKIVCSKAGTVANMDDSGFVTGHSYNEGRNQKWEAIPSDTGTWFFKNHFTGKYLGIEKEIAGNSIRVVGTDQPFAWDIARKYVNGEPCKRNGVMLRVPSTQFFLNLDRYNRAPGTRMHLWSDPVGYWILEKDYGSHLPDLFSTWKSWILSPDIESKLPIIPGDLYRIVSSFAGTVLHLEASGAVSGHEYNEGRNQKWEAIPSGTGTWFLRNHFTGRYLGIEGDVATNEKSFLVGIDQPFAWDITRKYIDGEPCKREGVLLRVPSTLLAPHLLAWGKAPGTKVHLYHHEEQYWVFEKDQQPEGGSQIFGGAHDFNLEKGKFVGGDSTVIKFKTTINNYGSGSQTQIRPTERGIPSPRPHSSVETRRSGYIHSSNLSLPSLNSVESPHQERTRFSSSSLPSAQNESSRRPRRSSISSIRPSSFPGRYPPPVTATLNPSMHRRSEAHSNIVQPSIDPAVSHAITQIMVGEFLYKYTRKVIGSGHTRTRNKRFFWVNPYTRTLCWSSKAPGSPNTPETRFKSVLIEGVLSISDSNPFPPNIWHRKSMVISTANRELKITAVSEESHEIWLSAMRYLLEYPGQVPFLNLDYASHEAANVQAPPISPSQPIPWPASESPQPAPLSFSTSTWRPYTPYFIGRNHRDKESNRDMSPLDSERYPEPDDDGDSVGVHSTCTFCHSPARPPPAGGSSGHVHHHRHEHRHLHTHAGRNGSTTSLGTWSRHDGKKRSTWSAPSKMRQTRSDSPVYTFRSR</sequence>
<dbReference type="CDD" id="cd23422">
    <property type="entry name" value="beta-trefoil_Ricin_MPL_CNL"/>
    <property type="match status" value="2"/>
</dbReference>
<dbReference type="PANTHER" id="PTHR28190">
    <property type="entry name" value="NUCLEAR MIGRATION PROTEIN NUM1"/>
    <property type="match status" value="1"/>
</dbReference>
<dbReference type="Proteomes" id="UP000541558">
    <property type="component" value="Unassembled WGS sequence"/>
</dbReference>
<evidence type="ECO:0000313" key="4">
    <source>
        <dbReference type="Proteomes" id="UP000541558"/>
    </source>
</evidence>
<dbReference type="PROSITE" id="PS50231">
    <property type="entry name" value="RICIN_B_LECTIN"/>
    <property type="match status" value="1"/>
</dbReference>
<dbReference type="Gene3D" id="2.80.10.50">
    <property type="match status" value="3"/>
</dbReference>
<dbReference type="GO" id="GO:0005938">
    <property type="term" value="C:cell cortex"/>
    <property type="evidence" value="ECO:0007669"/>
    <property type="project" value="InterPro"/>
</dbReference>
<feature type="compositionally biased region" description="Polar residues" evidence="1">
    <location>
        <begin position="536"/>
        <end position="546"/>
    </location>
</feature>
<evidence type="ECO:0000313" key="3">
    <source>
        <dbReference type="EMBL" id="KAF5328526.1"/>
    </source>
</evidence>
<dbReference type="EMBL" id="JAACJK010000128">
    <property type="protein sequence ID" value="KAF5328526.1"/>
    <property type="molecule type" value="Genomic_DNA"/>
</dbReference>
<dbReference type="OrthoDB" id="2149224at2759"/>
<dbReference type="InterPro" id="IPR053005">
    <property type="entry name" value="Nuclear_Pos-Cytoskel_Interact"/>
</dbReference>
<feature type="domain" description="PH" evidence="2">
    <location>
        <begin position="662"/>
        <end position="774"/>
    </location>
</feature>
<dbReference type="InterPro" id="IPR035992">
    <property type="entry name" value="Ricin_B-like_lectins"/>
</dbReference>
<feature type="compositionally biased region" description="Basic residues" evidence="1">
    <location>
        <begin position="888"/>
        <end position="903"/>
    </location>
</feature>
<reference evidence="3 4" key="1">
    <citation type="journal article" date="2020" name="ISME J.">
        <title>Uncovering the hidden diversity of litter-decomposition mechanisms in mushroom-forming fungi.</title>
        <authorList>
            <person name="Floudas D."/>
            <person name="Bentzer J."/>
            <person name="Ahren D."/>
            <person name="Johansson T."/>
            <person name="Persson P."/>
            <person name="Tunlid A."/>
        </authorList>
    </citation>
    <scope>NUCLEOTIDE SEQUENCE [LARGE SCALE GENOMIC DNA]</scope>
    <source>
        <strain evidence="3 4">CBS 175.51</strain>
    </source>
</reference>
<gene>
    <name evidence="3" type="ORF">D9611_014372</name>
</gene>
<feature type="compositionally biased region" description="Low complexity" evidence="1">
    <location>
        <begin position="571"/>
        <end position="581"/>
    </location>
</feature>
<keyword evidence="4" id="KW-1185">Reference proteome</keyword>
<dbReference type="PROSITE" id="PS50003">
    <property type="entry name" value="PH_DOMAIN"/>
    <property type="match status" value="1"/>
</dbReference>
<comment type="caution">
    <text evidence="3">The sequence shown here is derived from an EMBL/GenBank/DDBJ whole genome shotgun (WGS) entry which is preliminary data.</text>
</comment>
<organism evidence="3 4">
    <name type="scientific">Ephemerocybe angulata</name>
    <dbReference type="NCBI Taxonomy" id="980116"/>
    <lineage>
        <taxon>Eukaryota</taxon>
        <taxon>Fungi</taxon>
        <taxon>Dikarya</taxon>
        <taxon>Basidiomycota</taxon>
        <taxon>Agaricomycotina</taxon>
        <taxon>Agaricomycetes</taxon>
        <taxon>Agaricomycetidae</taxon>
        <taxon>Agaricales</taxon>
        <taxon>Agaricineae</taxon>
        <taxon>Psathyrellaceae</taxon>
        <taxon>Ephemerocybe</taxon>
    </lineage>
</organism>
<protein>
    <recommendedName>
        <fullName evidence="2">PH domain-containing protein</fullName>
    </recommendedName>
</protein>
<proteinExistence type="predicted"/>